<comment type="caution">
    <text evidence="1">The sequence shown here is derived from an EMBL/GenBank/DDBJ whole genome shotgun (WGS) entry which is preliminary data.</text>
</comment>
<accession>A0A105VA90</accession>
<keyword evidence="2" id="KW-1185">Reference proteome</keyword>
<gene>
    <name evidence="1" type="ORF">WT27_09515</name>
</gene>
<dbReference type="Pfam" id="PF02597">
    <property type="entry name" value="ThiS"/>
    <property type="match status" value="1"/>
</dbReference>
<dbReference type="PANTHER" id="PTHR38031">
    <property type="entry name" value="SULFUR CARRIER PROTEIN SLR0821-RELATED"/>
    <property type="match status" value="1"/>
</dbReference>
<protein>
    <submittedName>
        <fullName evidence="1">Thiamine biosynthesis protein ThiS</fullName>
    </submittedName>
</protein>
<evidence type="ECO:0000313" key="1">
    <source>
        <dbReference type="EMBL" id="KVV43924.1"/>
    </source>
</evidence>
<name>A0A105VA90_9BURK</name>
<dbReference type="PANTHER" id="PTHR38031:SF1">
    <property type="entry name" value="SULFUR CARRIER PROTEIN CYSO"/>
    <property type="match status" value="1"/>
</dbReference>
<dbReference type="Gene3D" id="3.10.20.30">
    <property type="match status" value="1"/>
</dbReference>
<dbReference type="SUPFAM" id="SSF54285">
    <property type="entry name" value="MoaD/ThiS"/>
    <property type="match status" value="1"/>
</dbReference>
<reference evidence="1 2" key="1">
    <citation type="submission" date="2015-11" db="EMBL/GenBank/DDBJ databases">
        <title>Expanding the genomic diversity of Burkholderia species for the development of highly accurate diagnostics.</title>
        <authorList>
            <person name="Sahl J."/>
            <person name="Keim P."/>
            <person name="Wagner D."/>
        </authorList>
    </citation>
    <scope>NUCLEOTIDE SEQUENCE [LARGE SCALE GENOMIC DNA]</scope>
    <source>
        <strain evidence="1 2">MSMB1301WGS</strain>
    </source>
</reference>
<organism evidence="1 2">
    <name type="scientific">Burkholderia territorii</name>
    <dbReference type="NCBI Taxonomy" id="1503055"/>
    <lineage>
        <taxon>Bacteria</taxon>
        <taxon>Pseudomonadati</taxon>
        <taxon>Pseudomonadota</taxon>
        <taxon>Betaproteobacteria</taxon>
        <taxon>Burkholderiales</taxon>
        <taxon>Burkholderiaceae</taxon>
        <taxon>Burkholderia</taxon>
        <taxon>Burkholderia cepacia complex</taxon>
    </lineage>
</organism>
<dbReference type="InterPro" id="IPR012675">
    <property type="entry name" value="Beta-grasp_dom_sf"/>
</dbReference>
<dbReference type="AlphaFoldDB" id="A0A105VA90"/>
<dbReference type="InterPro" id="IPR003749">
    <property type="entry name" value="ThiS/MoaD-like"/>
</dbReference>
<dbReference type="InterPro" id="IPR052045">
    <property type="entry name" value="Sulfur_Carrier/Prot_Modifier"/>
</dbReference>
<dbReference type="InterPro" id="IPR016155">
    <property type="entry name" value="Mopterin_synth/thiamin_S_b"/>
</dbReference>
<sequence length="89" mass="9900">MAHLFFAASIQRHIDTPERDIDARTLGEALETVFGEQPRLRGYIVDDQGALRKHLSVFIDGQPVRDRQHLSDVLGDASRVYVVQALSGG</sequence>
<dbReference type="RefSeq" id="WP_060107490.1">
    <property type="nucleotide sequence ID" value="NZ_LPEQ01000097.1"/>
</dbReference>
<dbReference type="EMBL" id="LPEQ01000097">
    <property type="protein sequence ID" value="KVV43924.1"/>
    <property type="molecule type" value="Genomic_DNA"/>
</dbReference>
<dbReference type="Proteomes" id="UP000062317">
    <property type="component" value="Unassembled WGS sequence"/>
</dbReference>
<evidence type="ECO:0000313" key="2">
    <source>
        <dbReference type="Proteomes" id="UP000062317"/>
    </source>
</evidence>
<proteinExistence type="predicted"/>